<feature type="transmembrane region" description="Helical" evidence="7">
    <location>
        <begin position="12"/>
        <end position="30"/>
    </location>
</feature>
<keyword evidence="3" id="KW-1003">Cell membrane</keyword>
<keyword evidence="6 7" id="KW-0472">Membrane</keyword>
<organism evidence="9 10">
    <name type="scientific">Brevibacillus formosus</name>
    <dbReference type="NCBI Taxonomy" id="54913"/>
    <lineage>
        <taxon>Bacteria</taxon>
        <taxon>Bacillati</taxon>
        <taxon>Bacillota</taxon>
        <taxon>Bacilli</taxon>
        <taxon>Bacillales</taxon>
        <taxon>Paenibacillaceae</taxon>
        <taxon>Brevibacillus</taxon>
    </lineage>
</organism>
<feature type="transmembrane region" description="Helical" evidence="7">
    <location>
        <begin position="139"/>
        <end position="163"/>
    </location>
</feature>
<dbReference type="EMBL" id="CP018145">
    <property type="protein sequence ID" value="ASJ53635.1"/>
    <property type="molecule type" value="Genomic_DNA"/>
</dbReference>
<keyword evidence="4 7" id="KW-0812">Transmembrane</keyword>
<dbReference type="KEGG" id="bfm:BP422_08730"/>
<dbReference type="GO" id="GO:0005886">
    <property type="term" value="C:plasma membrane"/>
    <property type="evidence" value="ECO:0007669"/>
    <property type="project" value="UniProtKB-SubCell"/>
</dbReference>
<protein>
    <submittedName>
        <fullName evidence="9">Alkaline phosphatase</fullName>
    </submittedName>
</protein>
<gene>
    <name evidence="9" type="ORF">BP422_08730</name>
</gene>
<evidence type="ECO:0000256" key="3">
    <source>
        <dbReference type="ARBA" id="ARBA00022475"/>
    </source>
</evidence>
<dbReference type="AlphaFoldDB" id="A0A220MFB9"/>
<dbReference type="PANTHER" id="PTHR42709:SF6">
    <property type="entry name" value="UNDECAPRENYL PHOSPHATE TRANSPORTER A"/>
    <property type="match status" value="1"/>
</dbReference>
<dbReference type="PANTHER" id="PTHR42709">
    <property type="entry name" value="ALKALINE PHOSPHATASE LIKE PROTEIN"/>
    <property type="match status" value="1"/>
</dbReference>
<evidence type="ECO:0000259" key="8">
    <source>
        <dbReference type="Pfam" id="PF09335"/>
    </source>
</evidence>
<name>A0A220MFB9_9BACL</name>
<dbReference type="Proteomes" id="UP000197781">
    <property type="component" value="Chromosome"/>
</dbReference>
<accession>A0A220MFB9</accession>
<evidence type="ECO:0000256" key="6">
    <source>
        <dbReference type="ARBA" id="ARBA00023136"/>
    </source>
</evidence>
<evidence type="ECO:0000256" key="1">
    <source>
        <dbReference type="ARBA" id="ARBA00004651"/>
    </source>
</evidence>
<feature type="transmembrane region" description="Helical" evidence="7">
    <location>
        <begin position="175"/>
        <end position="196"/>
    </location>
</feature>
<evidence type="ECO:0000313" key="10">
    <source>
        <dbReference type="Proteomes" id="UP000197781"/>
    </source>
</evidence>
<evidence type="ECO:0000313" key="9">
    <source>
        <dbReference type="EMBL" id="ASJ53635.1"/>
    </source>
</evidence>
<evidence type="ECO:0000256" key="2">
    <source>
        <dbReference type="ARBA" id="ARBA00010792"/>
    </source>
</evidence>
<sequence length="203" mass="23286">MQNWMTQIIEQYSYFGILLMMALENIFPPIPSEVILTFGGFMTTQSSLTVFGVILSATIGSVIGAIILYGIGYYLDVKKIEKIVARWGHILRIKPADIHKANEWFDRYGYWTIFFCRMVPLIRSLISIPAGMTKMNFPLFLLFTTLGTFIWNIVLVMAGHLLGESWEDILYYFDLYSNVVYAVLAFAGIAFLIFFLRKRKADA</sequence>
<dbReference type="RefSeq" id="WP_088907431.1">
    <property type="nucleotide sequence ID" value="NZ_CP018145.1"/>
</dbReference>
<reference evidence="9 10" key="1">
    <citation type="submission" date="2016-11" db="EMBL/GenBank/DDBJ databases">
        <authorList>
            <person name="Jaros S."/>
            <person name="Januszkiewicz K."/>
            <person name="Wedrychowicz H."/>
        </authorList>
    </citation>
    <scope>NUCLEOTIDE SEQUENCE [LARGE SCALE GENOMIC DNA]</scope>
    <source>
        <strain evidence="9 10">NF2</strain>
    </source>
</reference>
<evidence type="ECO:0000256" key="7">
    <source>
        <dbReference type="SAM" id="Phobius"/>
    </source>
</evidence>
<comment type="similarity">
    <text evidence="2">Belongs to the DedA family.</text>
</comment>
<dbReference type="InterPro" id="IPR051311">
    <property type="entry name" value="DedA_domain"/>
</dbReference>
<dbReference type="Pfam" id="PF09335">
    <property type="entry name" value="VTT_dom"/>
    <property type="match status" value="1"/>
</dbReference>
<comment type="subcellular location">
    <subcellularLocation>
        <location evidence="1">Cell membrane</location>
        <topology evidence="1">Multi-pass membrane protein</topology>
    </subcellularLocation>
</comment>
<keyword evidence="5 7" id="KW-1133">Transmembrane helix</keyword>
<evidence type="ECO:0000256" key="5">
    <source>
        <dbReference type="ARBA" id="ARBA00022989"/>
    </source>
</evidence>
<feature type="domain" description="VTT" evidence="8">
    <location>
        <begin position="30"/>
        <end position="160"/>
    </location>
</feature>
<dbReference type="InterPro" id="IPR032816">
    <property type="entry name" value="VTT_dom"/>
</dbReference>
<proteinExistence type="inferred from homology"/>
<feature type="transmembrane region" description="Helical" evidence="7">
    <location>
        <begin position="50"/>
        <end position="75"/>
    </location>
</feature>
<evidence type="ECO:0000256" key="4">
    <source>
        <dbReference type="ARBA" id="ARBA00022692"/>
    </source>
</evidence>